<dbReference type="InterPro" id="IPR001128">
    <property type="entry name" value="Cyt_P450"/>
</dbReference>
<feature type="compositionally biased region" description="Low complexity" evidence="3">
    <location>
        <begin position="1471"/>
        <end position="1480"/>
    </location>
</feature>
<dbReference type="InterPro" id="IPR036396">
    <property type="entry name" value="Cyt_P450_sf"/>
</dbReference>
<proteinExistence type="inferred from homology"/>
<dbReference type="STRING" id="3068.D8U1X1"/>
<feature type="compositionally biased region" description="Gly residues" evidence="3">
    <location>
        <begin position="194"/>
        <end position="204"/>
    </location>
</feature>
<dbReference type="SUPFAM" id="SSF48264">
    <property type="entry name" value="Cytochrome P450"/>
    <property type="match status" value="1"/>
</dbReference>
<feature type="region of interest" description="Disordered" evidence="3">
    <location>
        <begin position="630"/>
        <end position="661"/>
    </location>
</feature>
<dbReference type="InterPro" id="IPR002401">
    <property type="entry name" value="Cyt_P450_E_grp-I"/>
</dbReference>
<feature type="compositionally biased region" description="Low complexity" evidence="3">
    <location>
        <begin position="1"/>
        <end position="11"/>
    </location>
</feature>
<feature type="compositionally biased region" description="Pro residues" evidence="3">
    <location>
        <begin position="641"/>
        <end position="652"/>
    </location>
</feature>
<feature type="compositionally biased region" description="Gly residues" evidence="3">
    <location>
        <begin position="1404"/>
        <end position="1418"/>
    </location>
</feature>
<feature type="region of interest" description="Disordered" evidence="3">
    <location>
        <begin position="1467"/>
        <end position="1505"/>
    </location>
</feature>
<dbReference type="PANTHER" id="PTHR24305">
    <property type="entry name" value="CYTOCHROME P450"/>
    <property type="match status" value="1"/>
</dbReference>
<feature type="region of interest" description="Disordered" evidence="3">
    <location>
        <begin position="1520"/>
        <end position="1546"/>
    </location>
</feature>
<dbReference type="PANTHER" id="PTHR24305:SF166">
    <property type="entry name" value="CYTOCHROME P450 12A4, MITOCHONDRIAL-RELATED"/>
    <property type="match status" value="1"/>
</dbReference>
<evidence type="ECO:0000256" key="1">
    <source>
        <dbReference type="ARBA" id="ARBA00010617"/>
    </source>
</evidence>
<dbReference type="InterPro" id="IPR050121">
    <property type="entry name" value="Cytochrome_P450_monoxygenase"/>
</dbReference>
<feature type="compositionally biased region" description="Low complexity" evidence="3">
    <location>
        <begin position="1537"/>
        <end position="1546"/>
    </location>
</feature>
<feature type="compositionally biased region" description="Gly residues" evidence="3">
    <location>
        <begin position="924"/>
        <end position="933"/>
    </location>
</feature>
<evidence type="ECO:0000313" key="4">
    <source>
        <dbReference type="EMBL" id="EFJ46255.1"/>
    </source>
</evidence>
<dbReference type="GO" id="GO:0020037">
    <property type="term" value="F:heme binding"/>
    <property type="evidence" value="ECO:0007669"/>
    <property type="project" value="InterPro"/>
</dbReference>
<comment type="similarity">
    <text evidence="1">Belongs to the cytochrome P450 family.</text>
</comment>
<dbReference type="GO" id="GO:0005506">
    <property type="term" value="F:iron ion binding"/>
    <property type="evidence" value="ECO:0007669"/>
    <property type="project" value="InterPro"/>
</dbReference>
<keyword evidence="5" id="KW-1185">Reference proteome</keyword>
<feature type="region of interest" description="Disordered" evidence="3">
    <location>
        <begin position="687"/>
        <end position="731"/>
    </location>
</feature>
<dbReference type="eggNOG" id="KOG0157">
    <property type="taxonomic scope" value="Eukaryota"/>
</dbReference>
<feature type="compositionally biased region" description="Pro residues" evidence="3">
    <location>
        <begin position="701"/>
        <end position="711"/>
    </location>
</feature>
<keyword evidence="2" id="KW-0408">Iron</keyword>
<dbReference type="KEGG" id="vcn:VOLCADRAFT_118116"/>
<keyword evidence="2" id="KW-0349">Heme</keyword>
<dbReference type="Pfam" id="PF00067">
    <property type="entry name" value="p450"/>
    <property type="match status" value="2"/>
</dbReference>
<sequence>MNAPKATTSLQPPLPPPQPSAWQDCAGAPACSPPAHWHSNTPLLCSGPPHAPPGSAAVPALTTNGVAASQMGCHTSVLPYSGGGTSSAPAFQSAFPTPGACSSATASVAMAATPPGTDDGVGGCYSSCAETGTIAPAAEALSMLPSRGSGAGSVVMTMAASVPTLLVVRPAAATAAYDTHPRELVTALSQSSNCGGGSGGGGGAAADLSDGGSRVAPVVVDQSSLRRPPPPSLRGPCCDTPAAPMVPTAFAPPPSPPSSPPPPSVHARQLARAAAAIAAAAMLGQPPPDLEAMGLLPPGYPQCRLPLLQLPAATATVVSHFGSSPSHQQNPLHQIHQCQHHHRCQHTAAALNAVDMGGGAVADCGDGGGGSGAAAATASACGDYFGCTGGCSCGGGSYAEYEGLDRSRWRAAQRYHPYGRGACGNRTCASGGGGGSGSGGVQASATSIAGQQNFQKQQQQRPCLTCHACWCCRTAWISPPPPSPAPPRCCALMERRHSITSTIPRKCCGCGCGQDSSSPLAAAAVAMSPSGAASCGGVSCGGDNSCGGGVCGKHNNRGMRRGSGELHFGLRRVEKGFSCMEVDGAKQPGETGGGSCGDGGSGPSIAAARASSSGGQQPCCVGLAQVAARPPVRPPERTAGRPPPPLPPPPSAPKNEFPAWTPISQNRPLGCTCPACCRTLSFGPYSDPSQAPPASASPSVSSPPPPPPPSSHPSQPYTSAPSPHTSLGKPYGTGAPMVPRCTLPCCNPSLTATAAPPPPPTPLSPSPPAWTSSHCSLPCCDPAAAARRGWEGPRQGGSAPSSCTAVRECAYDPNCSTSLRSPVLGPQPGLMLPSPPQPPRGQGHQRCRQYGGGWDDAIVIVNAVVRVIWETGPGTPDVLSGRCTMRRGVAAPVSAGALDFVRTGPPPRFRRRVQRRRHKPITASGGGPGGGAGRGLTVRHFSAAAAANVVVCNGHLYCLPGNVAVSFPILTQWTVVITDPAAAAQVLAVVPGRTHNYTLVDEVLGGPGKISMFGTRDEAHWRNVRKATAPAFSMANVRRYFGGVLSASGELLESLELDQLDAGYVDAEPYLQRMMLRATLEGLFEVPDARALPGFDLLVPRILLLMAEANRQIVDPLWALWYRTPLAPLLSKHVSECRAAVREVRAFHTATAARLLDRPDPPSDNTLLWACLHRLRHHITGARLTPTQLHPEVGMYTTAGFDTTASTVGWCLYAAALHPDQQQKVADELQQACVFGNGAVVVQGEGEEGGAAAGGSPRPGIRQFRLDPTVCPSPEDLVKLPYLTAFVNEAMRLYPTTAVAAERVSPDRPVAVGPFTLPPGVVLWPLVYGIHMSDANWDEPEAFRMERWLEDPRCAFARGESATANTNTVTVTTATTTSRTNTRPRGSQQQQRQQQQQTGDPQAAGGGGVSAVQGGPGASGAPRRFLPFADGPKNCVGQNFGLVVVRAVLALLLSRYRVALHGDMGLERPELPLQSPSPSQTLGTEAAKMEGMEEEEEGGEEGGWETDVLDEGAEAAAAEFDEGGNGGCGSSPKTRPQQQQQHLQQLLAEHTARLTRVAVVTKLSKLRLVMTPRD</sequence>
<feature type="compositionally biased region" description="Pro residues" evidence="3">
    <location>
        <begin position="250"/>
        <end position="264"/>
    </location>
</feature>
<dbReference type="PRINTS" id="PR00385">
    <property type="entry name" value="P450"/>
</dbReference>
<feature type="compositionally biased region" description="Acidic residues" evidence="3">
    <location>
        <begin position="1492"/>
        <end position="1505"/>
    </location>
</feature>
<feature type="binding site" description="axial binding residue" evidence="2">
    <location>
        <position position="1435"/>
    </location>
    <ligand>
        <name>heme</name>
        <dbReference type="ChEBI" id="CHEBI:30413"/>
    </ligand>
    <ligandPart>
        <name>Fe</name>
        <dbReference type="ChEBI" id="CHEBI:18248"/>
    </ligandPart>
</feature>
<reference evidence="4 5" key="1">
    <citation type="journal article" date="2010" name="Science">
        <title>Genomic analysis of organismal complexity in the multicellular green alga Volvox carteri.</title>
        <authorList>
            <person name="Prochnik S.E."/>
            <person name="Umen J."/>
            <person name="Nedelcu A.M."/>
            <person name="Hallmann A."/>
            <person name="Miller S.M."/>
            <person name="Nishii I."/>
            <person name="Ferris P."/>
            <person name="Kuo A."/>
            <person name="Mitros T."/>
            <person name="Fritz-Laylin L.K."/>
            <person name="Hellsten U."/>
            <person name="Chapman J."/>
            <person name="Simakov O."/>
            <person name="Rensing S.A."/>
            <person name="Terry A."/>
            <person name="Pangilinan J."/>
            <person name="Kapitonov V."/>
            <person name="Jurka J."/>
            <person name="Salamov A."/>
            <person name="Shapiro H."/>
            <person name="Schmutz J."/>
            <person name="Grimwood J."/>
            <person name="Lindquist E."/>
            <person name="Lucas S."/>
            <person name="Grigoriev I.V."/>
            <person name="Schmitt R."/>
            <person name="Kirk D."/>
            <person name="Rokhsar D.S."/>
        </authorList>
    </citation>
    <scope>NUCLEOTIDE SEQUENCE [LARGE SCALE GENOMIC DNA]</scope>
    <source>
        <strain evidence="5">f. Nagariensis / Eve</strain>
    </source>
</reference>
<feature type="region of interest" description="Disordered" evidence="3">
    <location>
        <begin position="1359"/>
        <end position="1418"/>
    </location>
</feature>
<accession>D8U1X1</accession>
<feature type="region of interest" description="Disordered" evidence="3">
    <location>
        <begin position="1"/>
        <end position="30"/>
    </location>
</feature>
<feature type="region of interest" description="Disordered" evidence="3">
    <location>
        <begin position="913"/>
        <end position="933"/>
    </location>
</feature>
<dbReference type="CDD" id="cd00302">
    <property type="entry name" value="cytochrome_P450"/>
    <property type="match status" value="1"/>
</dbReference>
<evidence type="ECO:0000256" key="3">
    <source>
        <dbReference type="SAM" id="MobiDB-lite"/>
    </source>
</evidence>
<dbReference type="PRINTS" id="PR00463">
    <property type="entry name" value="EP450I"/>
</dbReference>
<evidence type="ECO:0000313" key="5">
    <source>
        <dbReference type="Proteomes" id="UP000001058"/>
    </source>
</evidence>
<dbReference type="RefSeq" id="XP_002952702.1">
    <property type="nucleotide sequence ID" value="XM_002952656.1"/>
</dbReference>
<feature type="compositionally biased region" description="Low complexity" evidence="3">
    <location>
        <begin position="1361"/>
        <end position="1403"/>
    </location>
</feature>
<dbReference type="InParanoid" id="D8U1X1"/>
<keyword evidence="2" id="KW-0479">Metal-binding</keyword>
<comment type="cofactor">
    <cofactor evidence="2">
        <name>heme</name>
        <dbReference type="ChEBI" id="CHEBI:30413"/>
    </cofactor>
</comment>
<dbReference type="Proteomes" id="UP000001058">
    <property type="component" value="Unassembled WGS sequence"/>
</dbReference>
<dbReference type="Gene3D" id="1.10.630.10">
    <property type="entry name" value="Cytochrome P450"/>
    <property type="match status" value="1"/>
</dbReference>
<dbReference type="GO" id="GO:0016705">
    <property type="term" value="F:oxidoreductase activity, acting on paired donors, with incorporation or reduction of molecular oxygen"/>
    <property type="evidence" value="ECO:0007669"/>
    <property type="project" value="InterPro"/>
</dbReference>
<protein>
    <recommendedName>
        <fullName evidence="6">Cytochrome P450</fullName>
    </recommendedName>
</protein>
<dbReference type="GeneID" id="9627285"/>
<name>D8U1X1_VOLCA</name>
<dbReference type="OrthoDB" id="1470350at2759"/>
<organism evidence="5">
    <name type="scientific">Volvox carteri f. nagariensis</name>
    <dbReference type="NCBI Taxonomy" id="3068"/>
    <lineage>
        <taxon>Eukaryota</taxon>
        <taxon>Viridiplantae</taxon>
        <taxon>Chlorophyta</taxon>
        <taxon>core chlorophytes</taxon>
        <taxon>Chlorophyceae</taxon>
        <taxon>CS clade</taxon>
        <taxon>Chlamydomonadales</taxon>
        <taxon>Volvocaceae</taxon>
        <taxon>Volvox</taxon>
    </lineage>
</organism>
<feature type="compositionally biased region" description="Low complexity" evidence="3">
    <location>
        <begin position="687"/>
        <end position="700"/>
    </location>
</feature>
<feature type="region of interest" description="Disordered" evidence="3">
    <location>
        <begin position="189"/>
        <end position="270"/>
    </location>
</feature>
<evidence type="ECO:0008006" key="6">
    <source>
        <dbReference type="Google" id="ProtNLM"/>
    </source>
</evidence>
<evidence type="ECO:0000256" key="2">
    <source>
        <dbReference type="PIRSR" id="PIRSR602401-1"/>
    </source>
</evidence>
<dbReference type="GO" id="GO:0004497">
    <property type="term" value="F:monooxygenase activity"/>
    <property type="evidence" value="ECO:0007669"/>
    <property type="project" value="InterPro"/>
</dbReference>
<gene>
    <name evidence="4" type="ORF">VOLCADRAFT_118116</name>
</gene>
<dbReference type="EMBL" id="GL378352">
    <property type="protein sequence ID" value="EFJ46255.1"/>
    <property type="molecule type" value="Genomic_DNA"/>
</dbReference>